<dbReference type="Pfam" id="PF01381">
    <property type="entry name" value="HTH_3"/>
    <property type="match status" value="1"/>
</dbReference>
<accession>A0A2H0V895</accession>
<dbReference type="GO" id="GO:0003677">
    <property type="term" value="F:DNA binding"/>
    <property type="evidence" value="ECO:0007669"/>
    <property type="project" value="UniProtKB-KW"/>
</dbReference>
<organism evidence="3 4">
    <name type="scientific">Candidatus Falkowbacteria bacterium CG10_big_fil_rev_8_21_14_0_10_37_18</name>
    <dbReference type="NCBI Taxonomy" id="1974562"/>
    <lineage>
        <taxon>Bacteria</taxon>
        <taxon>Candidatus Falkowiibacteriota</taxon>
    </lineage>
</organism>
<proteinExistence type="predicted"/>
<evidence type="ECO:0000256" key="1">
    <source>
        <dbReference type="ARBA" id="ARBA00023125"/>
    </source>
</evidence>
<dbReference type="InterPro" id="IPR010982">
    <property type="entry name" value="Lambda_DNA-bd_dom_sf"/>
</dbReference>
<protein>
    <submittedName>
        <fullName evidence="3">XRE family transcriptional regulator</fullName>
    </submittedName>
</protein>
<dbReference type="InterPro" id="IPR001387">
    <property type="entry name" value="Cro/C1-type_HTH"/>
</dbReference>
<dbReference type="CDD" id="cd00093">
    <property type="entry name" value="HTH_XRE"/>
    <property type="match status" value="1"/>
</dbReference>
<keyword evidence="1" id="KW-0238">DNA-binding</keyword>
<evidence type="ECO:0000313" key="3">
    <source>
        <dbReference type="EMBL" id="PIR95292.1"/>
    </source>
</evidence>
<dbReference type="SUPFAM" id="SSF47413">
    <property type="entry name" value="lambda repressor-like DNA-binding domains"/>
    <property type="match status" value="1"/>
</dbReference>
<sequence>MINKQSLGNKIKALREFEGMSQEDLAQKINLSRVAISQIEQGHRSVDFLELAQIAEVFKLKTDYFLIEDELPNIELTKNQKKVNNFEPKKLKNIILYILEKCAGKPNVGETVLYKLLYFIDFNNFEINNKSISGLNYIHLQYGPAPVANQYSPVIEEMRANQELKIIIQDYFGLKIKRYINLINHELNSLCTKETKVIDDVIGSLSNMSASQIEEYSHGDAPWQLTDDKEVIPYNLVFERQTPYAKRSVDDLRYFKMTGAKDVLSQLGSISKKEYDYYENL</sequence>
<evidence type="ECO:0000313" key="4">
    <source>
        <dbReference type="Proteomes" id="UP000229972"/>
    </source>
</evidence>
<dbReference type="Proteomes" id="UP000229972">
    <property type="component" value="Unassembled WGS sequence"/>
</dbReference>
<reference evidence="4" key="1">
    <citation type="submission" date="2017-09" db="EMBL/GenBank/DDBJ databases">
        <title>Depth-based differentiation of microbial function through sediment-hosted aquifers and enrichment of novel symbionts in the deep terrestrial subsurface.</title>
        <authorList>
            <person name="Probst A.J."/>
            <person name="Ladd B."/>
            <person name="Jarett J.K."/>
            <person name="Geller-Mcgrath D.E."/>
            <person name="Sieber C.M.K."/>
            <person name="Emerson J.B."/>
            <person name="Anantharaman K."/>
            <person name="Thomas B.C."/>
            <person name="Malmstrom R."/>
            <person name="Stieglmeier M."/>
            <person name="Klingl A."/>
            <person name="Woyke T."/>
            <person name="Ryan C.M."/>
            <person name="Banfield J.F."/>
        </authorList>
    </citation>
    <scope>NUCLEOTIDE SEQUENCE [LARGE SCALE GENOMIC DNA]</scope>
</reference>
<comment type="caution">
    <text evidence="3">The sequence shown here is derived from an EMBL/GenBank/DDBJ whole genome shotgun (WGS) entry which is preliminary data.</text>
</comment>
<dbReference type="EMBL" id="PFAL01000029">
    <property type="protein sequence ID" value="PIR95292.1"/>
    <property type="molecule type" value="Genomic_DNA"/>
</dbReference>
<name>A0A2H0V895_9BACT</name>
<dbReference type="PROSITE" id="PS50943">
    <property type="entry name" value="HTH_CROC1"/>
    <property type="match status" value="1"/>
</dbReference>
<dbReference type="Gene3D" id="1.10.260.40">
    <property type="entry name" value="lambda repressor-like DNA-binding domains"/>
    <property type="match status" value="1"/>
</dbReference>
<dbReference type="GO" id="GO:0003700">
    <property type="term" value="F:DNA-binding transcription factor activity"/>
    <property type="evidence" value="ECO:0007669"/>
    <property type="project" value="TreeGrafter"/>
</dbReference>
<dbReference type="GO" id="GO:0005829">
    <property type="term" value="C:cytosol"/>
    <property type="evidence" value="ECO:0007669"/>
    <property type="project" value="TreeGrafter"/>
</dbReference>
<dbReference type="PANTHER" id="PTHR46797:SF1">
    <property type="entry name" value="METHYLPHOSPHONATE SYNTHASE"/>
    <property type="match status" value="1"/>
</dbReference>
<dbReference type="PANTHER" id="PTHR46797">
    <property type="entry name" value="HTH-TYPE TRANSCRIPTIONAL REGULATOR"/>
    <property type="match status" value="1"/>
</dbReference>
<dbReference type="Pfam" id="PF13274">
    <property type="entry name" value="SocA_Panacea"/>
    <property type="match status" value="1"/>
</dbReference>
<evidence type="ECO:0000259" key="2">
    <source>
        <dbReference type="PROSITE" id="PS50943"/>
    </source>
</evidence>
<dbReference type="InterPro" id="IPR050807">
    <property type="entry name" value="TransReg_Diox_bact_type"/>
</dbReference>
<gene>
    <name evidence="3" type="ORF">COT93_03015</name>
</gene>
<feature type="domain" description="HTH cro/C1-type" evidence="2">
    <location>
        <begin position="11"/>
        <end position="65"/>
    </location>
</feature>
<dbReference type="SMART" id="SM00530">
    <property type="entry name" value="HTH_XRE"/>
    <property type="match status" value="1"/>
</dbReference>
<dbReference type="AlphaFoldDB" id="A0A2H0V895"/>
<dbReference type="InterPro" id="IPR025272">
    <property type="entry name" value="SocA_Panacea"/>
</dbReference>